<feature type="compositionally biased region" description="Basic and acidic residues" evidence="1">
    <location>
        <begin position="41"/>
        <end position="51"/>
    </location>
</feature>
<comment type="caution">
    <text evidence="2">The sequence shown here is derived from an EMBL/GenBank/DDBJ whole genome shotgun (WGS) entry which is preliminary data.</text>
</comment>
<feature type="region of interest" description="Disordered" evidence="1">
    <location>
        <begin position="1"/>
        <end position="51"/>
    </location>
</feature>
<dbReference type="AlphaFoldDB" id="A0A644Y0A8"/>
<name>A0A644Y0A8_9ZZZZ</name>
<dbReference type="EMBL" id="VSSQ01003702">
    <property type="protein sequence ID" value="MPM21945.1"/>
    <property type="molecule type" value="Genomic_DNA"/>
</dbReference>
<feature type="compositionally biased region" description="Low complexity" evidence="1">
    <location>
        <begin position="7"/>
        <end position="24"/>
    </location>
</feature>
<evidence type="ECO:0000313" key="2">
    <source>
        <dbReference type="EMBL" id="MPM21945.1"/>
    </source>
</evidence>
<sequence>MVQPSIRVAPRPARAATPQAGRGPIRSHGNDGAASHTGAANDEKNTGFRDE</sequence>
<evidence type="ECO:0000256" key="1">
    <source>
        <dbReference type="SAM" id="MobiDB-lite"/>
    </source>
</evidence>
<organism evidence="2">
    <name type="scientific">bioreactor metagenome</name>
    <dbReference type="NCBI Taxonomy" id="1076179"/>
    <lineage>
        <taxon>unclassified sequences</taxon>
        <taxon>metagenomes</taxon>
        <taxon>ecological metagenomes</taxon>
    </lineage>
</organism>
<accession>A0A644Y0A8</accession>
<protein>
    <submittedName>
        <fullName evidence="2">Uncharacterized protein</fullName>
    </submittedName>
</protein>
<proteinExistence type="predicted"/>
<reference evidence="2" key="1">
    <citation type="submission" date="2019-08" db="EMBL/GenBank/DDBJ databases">
        <authorList>
            <person name="Kucharzyk K."/>
            <person name="Murdoch R.W."/>
            <person name="Higgins S."/>
            <person name="Loffler F."/>
        </authorList>
    </citation>
    <scope>NUCLEOTIDE SEQUENCE</scope>
</reference>
<gene>
    <name evidence="2" type="ORF">SDC9_68395</name>
</gene>